<evidence type="ECO:0000256" key="1">
    <source>
        <dbReference type="SAM" id="MobiDB-lite"/>
    </source>
</evidence>
<comment type="caution">
    <text evidence="2">The sequence shown here is derived from an EMBL/GenBank/DDBJ whole genome shotgun (WGS) entry which is preliminary data.</text>
</comment>
<feature type="region of interest" description="Disordered" evidence="1">
    <location>
        <begin position="1"/>
        <end position="20"/>
    </location>
</feature>
<keyword evidence="3" id="KW-1185">Reference proteome</keyword>
<dbReference type="AlphaFoldDB" id="A0AAV7PA92"/>
<name>A0AAV7PA92_PLEWA</name>
<reference evidence="2" key="1">
    <citation type="journal article" date="2022" name="bioRxiv">
        <title>Sequencing and chromosome-scale assembly of the giantPleurodeles waltlgenome.</title>
        <authorList>
            <person name="Brown T."/>
            <person name="Elewa A."/>
            <person name="Iarovenko S."/>
            <person name="Subramanian E."/>
            <person name="Araus A.J."/>
            <person name="Petzold A."/>
            <person name="Susuki M."/>
            <person name="Suzuki K.-i.T."/>
            <person name="Hayashi T."/>
            <person name="Toyoda A."/>
            <person name="Oliveira C."/>
            <person name="Osipova E."/>
            <person name="Leigh N.D."/>
            <person name="Simon A."/>
            <person name="Yun M.H."/>
        </authorList>
    </citation>
    <scope>NUCLEOTIDE SEQUENCE</scope>
    <source>
        <strain evidence="2">20211129_DDA</strain>
        <tissue evidence="2">Liver</tissue>
    </source>
</reference>
<evidence type="ECO:0000313" key="3">
    <source>
        <dbReference type="Proteomes" id="UP001066276"/>
    </source>
</evidence>
<sequence>MEQSRDRGTPAFSTLHRGGGERTGLLARLAPSRSYVMSGSPTHVGPLFWGRPSENRVRGRPRSLGFQRGAWGAPAAIPFHPELGWRRYCSGHNTRDD</sequence>
<proteinExistence type="predicted"/>
<evidence type="ECO:0000313" key="2">
    <source>
        <dbReference type="EMBL" id="KAJ1123769.1"/>
    </source>
</evidence>
<accession>A0AAV7PA92</accession>
<dbReference type="EMBL" id="JANPWB010000011">
    <property type="protein sequence ID" value="KAJ1123769.1"/>
    <property type="molecule type" value="Genomic_DNA"/>
</dbReference>
<organism evidence="2 3">
    <name type="scientific">Pleurodeles waltl</name>
    <name type="common">Iberian ribbed newt</name>
    <dbReference type="NCBI Taxonomy" id="8319"/>
    <lineage>
        <taxon>Eukaryota</taxon>
        <taxon>Metazoa</taxon>
        <taxon>Chordata</taxon>
        <taxon>Craniata</taxon>
        <taxon>Vertebrata</taxon>
        <taxon>Euteleostomi</taxon>
        <taxon>Amphibia</taxon>
        <taxon>Batrachia</taxon>
        <taxon>Caudata</taxon>
        <taxon>Salamandroidea</taxon>
        <taxon>Salamandridae</taxon>
        <taxon>Pleurodelinae</taxon>
        <taxon>Pleurodeles</taxon>
    </lineage>
</organism>
<dbReference type="Proteomes" id="UP001066276">
    <property type="component" value="Chromosome 7"/>
</dbReference>
<gene>
    <name evidence="2" type="ORF">NDU88_002236</name>
</gene>
<protein>
    <submittedName>
        <fullName evidence="2">Uncharacterized protein</fullName>
    </submittedName>
</protein>